<dbReference type="AlphaFoldDB" id="X0UHS1"/>
<keyword evidence="2" id="KW-0805">Transcription regulation</keyword>
<comment type="similarity">
    <text evidence="1">Belongs to the SorC transcriptional regulatory family.</text>
</comment>
<dbReference type="InterPro" id="IPR007324">
    <property type="entry name" value="Sugar-bd_dom_put"/>
</dbReference>
<comment type="caution">
    <text evidence="6">The sequence shown here is derived from an EMBL/GenBank/DDBJ whole genome shotgun (WGS) entry which is preliminary data.</text>
</comment>
<keyword evidence="3" id="KW-0238">DNA-binding</keyword>
<dbReference type="InterPro" id="IPR037171">
    <property type="entry name" value="NagB/RpiA_transferase-like"/>
</dbReference>
<dbReference type="PANTHER" id="PTHR34294">
    <property type="entry name" value="TRANSCRIPTIONAL REGULATOR-RELATED"/>
    <property type="match status" value="1"/>
</dbReference>
<name>X0UHS1_9ZZZZ</name>
<evidence type="ECO:0000256" key="3">
    <source>
        <dbReference type="ARBA" id="ARBA00023125"/>
    </source>
</evidence>
<keyword evidence="4" id="KW-0804">Transcription</keyword>
<evidence type="ECO:0000313" key="6">
    <source>
        <dbReference type="EMBL" id="GAF99927.1"/>
    </source>
</evidence>
<dbReference type="Gene3D" id="3.40.50.1360">
    <property type="match status" value="1"/>
</dbReference>
<dbReference type="Pfam" id="PF04198">
    <property type="entry name" value="Sugar-bind"/>
    <property type="match status" value="1"/>
</dbReference>
<dbReference type="PANTHER" id="PTHR34294:SF1">
    <property type="entry name" value="TRANSCRIPTIONAL REGULATOR LSRR"/>
    <property type="match status" value="1"/>
</dbReference>
<evidence type="ECO:0000256" key="4">
    <source>
        <dbReference type="ARBA" id="ARBA00023163"/>
    </source>
</evidence>
<sequence length="237" mass="25747">VTMGAEKAKAGEEVRLVIPWGTITSEVVKELKRIAFELQQDFKKVTNLTTLPMIGLMNSVDPSVEASRLAEEIKELFGGKHYSLPVSTFVYEAAGLGSQVEEVLKQLEKADIVLLHGKPILLPGTHFGTVTRAPADKQMIQDVYKKGAICEISGSFFSKAGTEIDPSGYRRVGMNYQSLQGAGSNPACRSILLIGTPDQGIDDYISMAKAILQAGFPSVLITDVTFARHLLDLKEGY</sequence>
<dbReference type="GO" id="GO:0030246">
    <property type="term" value="F:carbohydrate binding"/>
    <property type="evidence" value="ECO:0007669"/>
    <property type="project" value="InterPro"/>
</dbReference>
<evidence type="ECO:0000256" key="2">
    <source>
        <dbReference type="ARBA" id="ARBA00023015"/>
    </source>
</evidence>
<dbReference type="SUPFAM" id="SSF100950">
    <property type="entry name" value="NagB/RpiA/CoA transferase-like"/>
    <property type="match status" value="1"/>
</dbReference>
<accession>X0UHS1</accession>
<dbReference type="GO" id="GO:0003677">
    <property type="term" value="F:DNA binding"/>
    <property type="evidence" value="ECO:0007669"/>
    <property type="project" value="UniProtKB-KW"/>
</dbReference>
<evidence type="ECO:0000259" key="5">
    <source>
        <dbReference type="Pfam" id="PF04198"/>
    </source>
</evidence>
<reference evidence="6" key="1">
    <citation type="journal article" date="2014" name="Front. Microbiol.">
        <title>High frequency of phylogenetically diverse reductive dehalogenase-homologous genes in deep subseafloor sedimentary metagenomes.</title>
        <authorList>
            <person name="Kawai M."/>
            <person name="Futagami T."/>
            <person name="Toyoda A."/>
            <person name="Takaki Y."/>
            <person name="Nishi S."/>
            <person name="Hori S."/>
            <person name="Arai W."/>
            <person name="Tsubouchi T."/>
            <person name="Morono Y."/>
            <person name="Uchiyama I."/>
            <person name="Ito T."/>
            <person name="Fujiyama A."/>
            <person name="Inagaki F."/>
            <person name="Takami H."/>
        </authorList>
    </citation>
    <scope>NUCLEOTIDE SEQUENCE</scope>
    <source>
        <strain evidence="6">Expedition CK06-06</strain>
    </source>
</reference>
<feature type="domain" description="Sugar-binding" evidence="5">
    <location>
        <begin position="32"/>
        <end position="179"/>
    </location>
</feature>
<dbReference type="InterPro" id="IPR051054">
    <property type="entry name" value="SorC_transcr_regulators"/>
</dbReference>
<protein>
    <recommendedName>
        <fullName evidence="5">Sugar-binding domain-containing protein</fullName>
    </recommendedName>
</protein>
<gene>
    <name evidence="6" type="ORF">S01H1_41426</name>
</gene>
<dbReference type="EMBL" id="BARS01026276">
    <property type="protein sequence ID" value="GAF99927.1"/>
    <property type="molecule type" value="Genomic_DNA"/>
</dbReference>
<evidence type="ECO:0000256" key="1">
    <source>
        <dbReference type="ARBA" id="ARBA00010466"/>
    </source>
</evidence>
<feature type="non-terminal residue" evidence="6">
    <location>
        <position position="1"/>
    </location>
</feature>
<organism evidence="6">
    <name type="scientific">marine sediment metagenome</name>
    <dbReference type="NCBI Taxonomy" id="412755"/>
    <lineage>
        <taxon>unclassified sequences</taxon>
        <taxon>metagenomes</taxon>
        <taxon>ecological metagenomes</taxon>
    </lineage>
</organism>
<proteinExistence type="inferred from homology"/>